<sequence length="144" mass="16486">MFFSTGEDGCFTEPIIIRSSLRSSLVLSSCLKQIRIPFYSLNAVGFHTIFRPFRKKKENNTTSTIASEREYRVEAITRFVLALSNQQLVTGLAILTSTLVNHCSLHTFRLLKVNSIAYFSTTTHLVTIKSLLWPQNRINTRFRP</sequence>
<accession>A0ACB6RAB6</accession>
<organism evidence="1 2">
    <name type="scientific">Lindgomyces ingoldianus</name>
    <dbReference type="NCBI Taxonomy" id="673940"/>
    <lineage>
        <taxon>Eukaryota</taxon>
        <taxon>Fungi</taxon>
        <taxon>Dikarya</taxon>
        <taxon>Ascomycota</taxon>
        <taxon>Pezizomycotina</taxon>
        <taxon>Dothideomycetes</taxon>
        <taxon>Pleosporomycetidae</taxon>
        <taxon>Pleosporales</taxon>
        <taxon>Lindgomycetaceae</taxon>
        <taxon>Lindgomyces</taxon>
    </lineage>
</organism>
<gene>
    <name evidence="1" type="ORF">BDR25DRAFT_350426</name>
</gene>
<reference evidence="1" key="1">
    <citation type="journal article" date="2020" name="Stud. Mycol.">
        <title>101 Dothideomycetes genomes: a test case for predicting lifestyles and emergence of pathogens.</title>
        <authorList>
            <person name="Haridas S."/>
            <person name="Albert R."/>
            <person name="Binder M."/>
            <person name="Bloem J."/>
            <person name="Labutti K."/>
            <person name="Salamov A."/>
            <person name="Andreopoulos B."/>
            <person name="Baker S."/>
            <person name="Barry K."/>
            <person name="Bills G."/>
            <person name="Bluhm B."/>
            <person name="Cannon C."/>
            <person name="Castanera R."/>
            <person name="Culley D."/>
            <person name="Daum C."/>
            <person name="Ezra D."/>
            <person name="Gonzalez J."/>
            <person name="Henrissat B."/>
            <person name="Kuo A."/>
            <person name="Liang C."/>
            <person name="Lipzen A."/>
            <person name="Lutzoni F."/>
            <person name="Magnuson J."/>
            <person name="Mondo S."/>
            <person name="Nolan M."/>
            <person name="Ohm R."/>
            <person name="Pangilinan J."/>
            <person name="Park H.-J."/>
            <person name="Ramirez L."/>
            <person name="Alfaro M."/>
            <person name="Sun H."/>
            <person name="Tritt A."/>
            <person name="Yoshinaga Y."/>
            <person name="Zwiers L.-H."/>
            <person name="Turgeon B."/>
            <person name="Goodwin S."/>
            <person name="Spatafora J."/>
            <person name="Crous P."/>
            <person name="Grigoriev I."/>
        </authorList>
    </citation>
    <scope>NUCLEOTIDE SEQUENCE</scope>
    <source>
        <strain evidence="1">ATCC 200398</strain>
    </source>
</reference>
<evidence type="ECO:0000313" key="1">
    <source>
        <dbReference type="EMBL" id="KAF2476131.1"/>
    </source>
</evidence>
<dbReference type="Proteomes" id="UP000799755">
    <property type="component" value="Unassembled WGS sequence"/>
</dbReference>
<proteinExistence type="predicted"/>
<comment type="caution">
    <text evidence="1">The sequence shown here is derived from an EMBL/GenBank/DDBJ whole genome shotgun (WGS) entry which is preliminary data.</text>
</comment>
<name>A0ACB6RAB6_9PLEO</name>
<keyword evidence="2" id="KW-1185">Reference proteome</keyword>
<dbReference type="EMBL" id="MU003495">
    <property type="protein sequence ID" value="KAF2476131.1"/>
    <property type="molecule type" value="Genomic_DNA"/>
</dbReference>
<protein>
    <submittedName>
        <fullName evidence="1">Uncharacterized protein</fullName>
    </submittedName>
</protein>
<evidence type="ECO:0000313" key="2">
    <source>
        <dbReference type="Proteomes" id="UP000799755"/>
    </source>
</evidence>